<evidence type="ECO:0000313" key="1">
    <source>
        <dbReference type="EMBL" id="KAH1164681.1"/>
    </source>
</evidence>
<comment type="caution">
    <text evidence="1">The sequence shown here is derived from an EMBL/GenBank/DDBJ whole genome shotgun (WGS) entry which is preliminary data.</text>
</comment>
<dbReference type="AlphaFoldDB" id="A0A9D3WPU9"/>
<dbReference type="EMBL" id="JAHDVG010000589">
    <property type="protein sequence ID" value="KAH1164681.1"/>
    <property type="molecule type" value="Genomic_DNA"/>
</dbReference>
<proteinExistence type="predicted"/>
<accession>A0A9D3WPU9</accession>
<evidence type="ECO:0000313" key="2">
    <source>
        <dbReference type="Proteomes" id="UP000827986"/>
    </source>
</evidence>
<protein>
    <submittedName>
        <fullName evidence="1">Uncharacterized protein</fullName>
    </submittedName>
</protein>
<gene>
    <name evidence="1" type="ORF">KIL84_008127</name>
</gene>
<organism evidence="1 2">
    <name type="scientific">Mauremys mutica</name>
    <name type="common">yellowpond turtle</name>
    <dbReference type="NCBI Taxonomy" id="74926"/>
    <lineage>
        <taxon>Eukaryota</taxon>
        <taxon>Metazoa</taxon>
        <taxon>Chordata</taxon>
        <taxon>Craniata</taxon>
        <taxon>Vertebrata</taxon>
        <taxon>Euteleostomi</taxon>
        <taxon>Archelosauria</taxon>
        <taxon>Testudinata</taxon>
        <taxon>Testudines</taxon>
        <taxon>Cryptodira</taxon>
        <taxon>Durocryptodira</taxon>
        <taxon>Testudinoidea</taxon>
        <taxon>Geoemydidae</taxon>
        <taxon>Geoemydinae</taxon>
        <taxon>Mauremys</taxon>
    </lineage>
</organism>
<sequence>MGISIYLSSTRVGGKKERNKAMFLYLERERSFSRQTEGLHSYWFNRPHTASDSFLNIYLLLEGASRENKVLWCKRCDCDAEDETFLSELKGRFTPQESGKWNYFYL</sequence>
<name>A0A9D3WPU9_9SAUR</name>
<keyword evidence="2" id="KW-1185">Reference proteome</keyword>
<dbReference type="Proteomes" id="UP000827986">
    <property type="component" value="Unassembled WGS sequence"/>
</dbReference>
<reference evidence="1" key="1">
    <citation type="submission" date="2021-09" db="EMBL/GenBank/DDBJ databases">
        <title>The genome of Mauremys mutica provides insights into the evolution of semi-aquatic lifestyle.</title>
        <authorList>
            <person name="Gong S."/>
            <person name="Gao Y."/>
        </authorList>
    </citation>
    <scope>NUCLEOTIDE SEQUENCE</scope>
    <source>
        <strain evidence="1">MM-2020</strain>
        <tissue evidence="1">Muscle</tissue>
    </source>
</reference>